<protein>
    <submittedName>
        <fullName evidence="1">Uncharacterized protein</fullName>
    </submittedName>
</protein>
<name>A0A0H2V9X0_ECOL6</name>
<reference evidence="1 2" key="1">
    <citation type="journal article" date="2002" name="Proc. Natl. Acad. Sci. U.S.A.">
        <title>Extensive mosaic structure revealed by the complete genome sequence of uropathogenic Escherichia coli.</title>
        <authorList>
            <person name="Welch R.A."/>
            <person name="Burland V."/>
            <person name="Plunkett G.III."/>
            <person name="Redford P."/>
            <person name="Roesch P."/>
            <person name="Rasko D."/>
            <person name="Buckles E.L."/>
            <person name="Liou S.R."/>
            <person name="Boutin A."/>
            <person name="Hackett J."/>
            <person name="Stroud D."/>
            <person name="Mayhew G.F."/>
            <person name="Rose D.J."/>
            <person name="Zhou S."/>
            <person name="Schwartz D.C."/>
            <person name="Perna N.T."/>
            <person name="Mobley H.L."/>
            <person name="Donnenberg M.S."/>
            <person name="Blattner F.R."/>
        </authorList>
    </citation>
    <scope>NUCLEOTIDE SEQUENCE [LARGE SCALE GENOMIC DNA]</scope>
    <source>
        <strain evidence="2">CFT073 / ATCC 700928 / UPEC</strain>
    </source>
</reference>
<evidence type="ECO:0000313" key="2">
    <source>
        <dbReference type="Proteomes" id="UP000001410"/>
    </source>
</evidence>
<dbReference type="KEGG" id="ecc:c2070"/>
<evidence type="ECO:0000313" key="1">
    <source>
        <dbReference type="EMBL" id="AAN80530.1"/>
    </source>
</evidence>
<gene>
    <name evidence="1" type="ordered locus">c2070</name>
</gene>
<accession>A0A0H2V9X0</accession>
<keyword evidence="2" id="KW-1185">Reference proteome</keyword>
<proteinExistence type="predicted"/>
<dbReference type="STRING" id="199310.c2070"/>
<dbReference type="Proteomes" id="UP000001410">
    <property type="component" value="Chromosome"/>
</dbReference>
<dbReference type="EMBL" id="AE014075">
    <property type="protein sequence ID" value="AAN80530.1"/>
    <property type="molecule type" value="Genomic_DNA"/>
</dbReference>
<organism evidence="1 2">
    <name type="scientific">Escherichia coli O6:H1 (strain CFT073 / ATCC 700928 / UPEC)</name>
    <dbReference type="NCBI Taxonomy" id="199310"/>
    <lineage>
        <taxon>Bacteria</taxon>
        <taxon>Pseudomonadati</taxon>
        <taxon>Pseudomonadota</taxon>
        <taxon>Gammaproteobacteria</taxon>
        <taxon>Enterobacterales</taxon>
        <taxon>Enterobacteriaceae</taxon>
        <taxon>Escherichia</taxon>
    </lineage>
</organism>
<sequence>MSDDVFIHRMNFSLILTLTTPAPDVAQTTKFLRNLFPGTLNL</sequence>
<dbReference type="AlphaFoldDB" id="A0A0H2V9X0"/>
<dbReference type="HOGENOM" id="CLU_218672_0_0_6"/>